<keyword evidence="3" id="KW-1185">Reference proteome</keyword>
<gene>
    <name evidence="2" type="ORF">G4V39_02865</name>
</gene>
<dbReference type="KEGG" id="tav:G4V39_02865"/>
<dbReference type="EMBL" id="CP048877">
    <property type="protein sequence ID" value="QIJ71285.1"/>
    <property type="molecule type" value="Genomic_DNA"/>
</dbReference>
<protein>
    <recommendedName>
        <fullName evidence="1">Magnetosome protein MamS/MamX domain-containing protein</fullName>
    </recommendedName>
</protein>
<evidence type="ECO:0000313" key="2">
    <source>
        <dbReference type="EMBL" id="QIJ71285.1"/>
    </source>
</evidence>
<sequence length="133" mass="15094">MGAKDRYTGRLTVCVLGILGVILFLLTPLVAGAQPFKGYDVNTEITLEGQVVDILPGNKLVLKVEDKTYRLILGPRWFSKKLGLRPRPGDRLQITGSKVFGKDGRIYILGRVVRWHQKKFYLRDETGRPLWGR</sequence>
<proteinExistence type="predicted"/>
<evidence type="ECO:0000313" key="3">
    <source>
        <dbReference type="Proteomes" id="UP000502179"/>
    </source>
</evidence>
<name>A0A6G7PUC7_9BACT</name>
<feature type="domain" description="Magnetosome protein MamS/MamX" evidence="1">
    <location>
        <begin position="59"/>
        <end position="115"/>
    </location>
</feature>
<reference evidence="2 3" key="1">
    <citation type="submission" date="2020-02" db="EMBL/GenBank/DDBJ databases">
        <title>Genome analysis of Thermosulfuriphilus ammonigenes ST65T, an anaerobic thermophilic chemolithoautotrophic bacterium isolated from a deep-sea hydrothermal vent.</title>
        <authorList>
            <person name="Slobodkina G."/>
            <person name="Allioux M."/>
            <person name="Merkel A."/>
            <person name="Alain K."/>
            <person name="Jebbar M."/>
            <person name="Slobodkin A."/>
        </authorList>
    </citation>
    <scope>NUCLEOTIDE SEQUENCE [LARGE SCALE GENOMIC DNA]</scope>
    <source>
        <strain evidence="2 3">ST65</strain>
    </source>
</reference>
<dbReference type="Proteomes" id="UP000502179">
    <property type="component" value="Chromosome"/>
</dbReference>
<dbReference type="RefSeq" id="WP_166031507.1">
    <property type="nucleotide sequence ID" value="NZ_CP048877.1"/>
</dbReference>
<dbReference type="InterPro" id="IPR058837">
    <property type="entry name" value="MamS_MamX_dom"/>
</dbReference>
<dbReference type="Pfam" id="PF26390">
    <property type="entry name" value="MamS_MamX"/>
    <property type="match status" value="1"/>
</dbReference>
<evidence type="ECO:0000259" key="1">
    <source>
        <dbReference type="Pfam" id="PF26390"/>
    </source>
</evidence>
<organism evidence="2 3">
    <name type="scientific">Thermosulfuriphilus ammonigenes</name>
    <dbReference type="NCBI Taxonomy" id="1936021"/>
    <lineage>
        <taxon>Bacteria</taxon>
        <taxon>Pseudomonadati</taxon>
        <taxon>Thermodesulfobacteriota</taxon>
        <taxon>Thermodesulfobacteria</taxon>
        <taxon>Thermodesulfobacteriales</taxon>
        <taxon>Thermodesulfobacteriaceae</taxon>
        <taxon>Thermosulfuriphilus</taxon>
    </lineage>
</organism>
<dbReference type="AlphaFoldDB" id="A0A6G7PUC7"/>
<accession>A0A6G7PUC7</accession>